<dbReference type="Pfam" id="PF00144">
    <property type="entry name" value="Beta-lactamase"/>
    <property type="match status" value="1"/>
</dbReference>
<dbReference type="EMBL" id="CAIT01000004">
    <property type="protein sequence ID" value="CCH51731.1"/>
    <property type="molecule type" value="Genomic_DNA"/>
</dbReference>
<keyword evidence="4" id="KW-1185">Reference proteome</keyword>
<feature type="domain" description="Beta-lactamase-related" evidence="2">
    <location>
        <begin position="81"/>
        <end position="330"/>
    </location>
</feature>
<dbReference type="PANTHER" id="PTHR43283">
    <property type="entry name" value="BETA-LACTAMASE-RELATED"/>
    <property type="match status" value="1"/>
</dbReference>
<dbReference type="eggNOG" id="COG1680">
    <property type="taxonomic scope" value="Bacteria"/>
</dbReference>
<name>I2GCV7_9BACT</name>
<proteinExistence type="predicted"/>
<dbReference type="AlphaFoldDB" id="I2GCV7"/>
<dbReference type="SUPFAM" id="SSF56601">
    <property type="entry name" value="beta-lactamase/transpeptidase-like"/>
    <property type="match status" value="1"/>
</dbReference>
<dbReference type="Gene3D" id="3.40.710.10">
    <property type="entry name" value="DD-peptidase/beta-lactamase superfamily"/>
    <property type="match status" value="1"/>
</dbReference>
<evidence type="ECO:0000313" key="4">
    <source>
        <dbReference type="Proteomes" id="UP000009309"/>
    </source>
</evidence>
<dbReference type="InterPro" id="IPR050789">
    <property type="entry name" value="Diverse_Enzym_Activities"/>
</dbReference>
<dbReference type="InterPro" id="IPR001466">
    <property type="entry name" value="Beta-lactam-related"/>
</dbReference>
<dbReference type="RefSeq" id="WP_009280317.1">
    <property type="nucleotide sequence ID" value="NZ_CAIT01000004.1"/>
</dbReference>
<dbReference type="PANTHER" id="PTHR43283:SF7">
    <property type="entry name" value="BETA-LACTAMASE-RELATED DOMAIN-CONTAINING PROTEIN"/>
    <property type="match status" value="1"/>
</dbReference>
<feature type="chain" id="PRO_5003658300" evidence="1">
    <location>
        <begin position="22"/>
        <end position="361"/>
    </location>
</feature>
<accession>I2GCV7</accession>
<evidence type="ECO:0000256" key="1">
    <source>
        <dbReference type="SAM" id="SignalP"/>
    </source>
</evidence>
<evidence type="ECO:0000259" key="2">
    <source>
        <dbReference type="Pfam" id="PF00144"/>
    </source>
</evidence>
<sequence length="361" mass="40383">MKTLKQVSLAGLLLVCCSACIEVDNYVDPNQSCNPNTQALSTVAGLSTESQTQLVNEFNKTDFDALVVVRGQNALFQHGETRLPMNCASARKSIFSMLYGIAESKGIVNLDATLAQLGIDDSKNPLTTTEKQATLRNLLQARSGIYIPALGESSSMKRRRPKRGQYKPGEHFYYNNWDFNTLPIYLERVTGKKIGELIYEWLAVPTGMRDFCPDNVKYEYGNYTEYPQTRVYISAEDLARLGSLMLQGGVYNGQQIVPKKWVDESTRPVSMQGVDNDLSAAEQPFYDGYAYLWWTNKASQTFWADGAGGHFLIVDRSRNLAVVLRNNTGTSPAGVVWYNSTSRYQDEVSGYTLFQLIKNAL</sequence>
<organism evidence="3 4">
    <name type="scientific">Fibrisoma limi BUZ 3</name>
    <dbReference type="NCBI Taxonomy" id="1185876"/>
    <lineage>
        <taxon>Bacteria</taxon>
        <taxon>Pseudomonadati</taxon>
        <taxon>Bacteroidota</taxon>
        <taxon>Cytophagia</taxon>
        <taxon>Cytophagales</taxon>
        <taxon>Spirosomataceae</taxon>
        <taxon>Fibrisoma</taxon>
    </lineage>
</organism>
<dbReference type="OrthoDB" id="9773047at2"/>
<feature type="signal peptide" evidence="1">
    <location>
        <begin position="1"/>
        <end position="21"/>
    </location>
</feature>
<keyword evidence="1" id="KW-0732">Signal</keyword>
<evidence type="ECO:0000313" key="3">
    <source>
        <dbReference type="EMBL" id="CCH51731.1"/>
    </source>
</evidence>
<dbReference type="InterPro" id="IPR012338">
    <property type="entry name" value="Beta-lactam/transpept-like"/>
</dbReference>
<gene>
    <name evidence="3" type="ORF">BN8_00674</name>
</gene>
<dbReference type="Proteomes" id="UP000009309">
    <property type="component" value="Unassembled WGS sequence"/>
</dbReference>
<comment type="caution">
    <text evidence="3">The sequence shown here is derived from an EMBL/GenBank/DDBJ whole genome shotgun (WGS) entry which is preliminary data.</text>
</comment>
<protein>
    <submittedName>
        <fullName evidence="3">Beta-lactamase</fullName>
    </submittedName>
</protein>
<dbReference type="STRING" id="1185876.BN8_00674"/>
<reference evidence="3 4" key="1">
    <citation type="journal article" date="2012" name="J. Bacteriol.">
        <title>Genome Sequence of the Filamentous Bacterium Fibrisoma limi BUZ 3T.</title>
        <authorList>
            <person name="Filippini M."/>
            <person name="Qi W."/>
            <person name="Jaenicke S."/>
            <person name="Goesmann A."/>
            <person name="Smits T.H."/>
            <person name="Bagheri H.C."/>
        </authorList>
    </citation>
    <scope>NUCLEOTIDE SEQUENCE [LARGE SCALE GENOMIC DNA]</scope>
    <source>
        <strain evidence="4">BUZ 3T</strain>
    </source>
</reference>